<comment type="caution">
    <text evidence="2">The sequence shown here is derived from an EMBL/GenBank/DDBJ whole genome shotgun (WGS) entry which is preliminary data.</text>
</comment>
<name>A0AAW9V697_9GAMM</name>
<keyword evidence="1" id="KW-0175">Coiled coil</keyword>
<organism evidence="2 3">
    <name type="scientific">Providencia alcalifaciens</name>
    <dbReference type="NCBI Taxonomy" id="126385"/>
    <lineage>
        <taxon>Bacteria</taxon>
        <taxon>Pseudomonadati</taxon>
        <taxon>Pseudomonadota</taxon>
        <taxon>Gammaproteobacteria</taxon>
        <taxon>Enterobacterales</taxon>
        <taxon>Morganellaceae</taxon>
        <taxon>Providencia</taxon>
    </lineage>
</organism>
<gene>
    <name evidence="2" type="ORF">GKR67_02195</name>
</gene>
<sequence>MSNQNLELSISALSAQLAQQAQQIAELQKQIADMQKAATCEKSDVPNLDHPNKAHAVCRLKGKDGFLEVNADDSNRLRLKRT</sequence>
<feature type="coiled-coil region" evidence="1">
    <location>
        <begin position="3"/>
        <end position="44"/>
    </location>
</feature>
<protein>
    <submittedName>
        <fullName evidence="2">Uncharacterized protein</fullName>
    </submittedName>
</protein>
<dbReference type="EMBL" id="WLUB01000006">
    <property type="protein sequence ID" value="MTC33438.1"/>
    <property type="molecule type" value="Genomic_DNA"/>
</dbReference>
<evidence type="ECO:0000256" key="1">
    <source>
        <dbReference type="SAM" id="Coils"/>
    </source>
</evidence>
<dbReference type="AlphaFoldDB" id="A0AAW9V697"/>
<evidence type="ECO:0000313" key="3">
    <source>
        <dbReference type="Proteomes" id="UP000449944"/>
    </source>
</evidence>
<dbReference type="Proteomes" id="UP000449944">
    <property type="component" value="Unassembled WGS sequence"/>
</dbReference>
<proteinExistence type="predicted"/>
<reference evidence="2 3" key="1">
    <citation type="submission" date="2019-10" db="EMBL/GenBank/DDBJ databases">
        <title>Comparative genomic analysis of Providencia.</title>
        <authorList>
            <person name="Yuan C."/>
            <person name="Wei Y."/>
            <person name="Yin Z."/>
        </authorList>
    </citation>
    <scope>NUCLEOTIDE SEQUENCE [LARGE SCALE GENOMIC DNA]</scope>
    <source>
        <strain evidence="3">wls1934</strain>
    </source>
</reference>
<accession>A0AAW9V697</accession>
<evidence type="ECO:0000313" key="2">
    <source>
        <dbReference type="EMBL" id="MTC33438.1"/>
    </source>
</evidence>